<evidence type="ECO:0000313" key="15">
    <source>
        <dbReference type="EMBL" id="MBT2186442.1"/>
    </source>
</evidence>
<feature type="domain" description="TonB-dependent receptor-like beta-barrel" evidence="13">
    <location>
        <begin position="360"/>
        <end position="823"/>
    </location>
</feature>
<keyword evidence="12" id="KW-0732">Signal</keyword>
<evidence type="ECO:0000256" key="5">
    <source>
        <dbReference type="ARBA" id="ARBA00022692"/>
    </source>
</evidence>
<keyword evidence="7" id="KW-0406">Ion transport</keyword>
<dbReference type="GO" id="GO:0006826">
    <property type="term" value="P:iron ion transport"/>
    <property type="evidence" value="ECO:0007669"/>
    <property type="project" value="UniProtKB-KW"/>
</dbReference>
<dbReference type="Proteomes" id="UP001138757">
    <property type="component" value="Unassembled WGS sequence"/>
</dbReference>
<dbReference type="RefSeq" id="WP_214622182.1">
    <property type="nucleotide sequence ID" value="NZ_JAHGAW010000003.1"/>
</dbReference>
<feature type="signal peptide" evidence="12">
    <location>
        <begin position="1"/>
        <end position="30"/>
    </location>
</feature>
<comment type="caution">
    <text evidence="15">The sequence shown here is derived from an EMBL/GenBank/DDBJ whole genome shotgun (WGS) entry which is preliminary data.</text>
</comment>
<keyword evidence="5" id="KW-0812">Transmembrane</keyword>
<keyword evidence="10" id="KW-0998">Cell outer membrane</keyword>
<organism evidence="15 16">
    <name type="scientific">Sphingobium nicotianae</name>
    <dbReference type="NCBI Taxonomy" id="2782607"/>
    <lineage>
        <taxon>Bacteria</taxon>
        <taxon>Pseudomonadati</taxon>
        <taxon>Pseudomonadota</taxon>
        <taxon>Alphaproteobacteria</taxon>
        <taxon>Sphingomonadales</taxon>
        <taxon>Sphingomonadaceae</taxon>
        <taxon>Sphingobium</taxon>
    </lineage>
</organism>
<dbReference type="AlphaFoldDB" id="A0A9X1DAL1"/>
<evidence type="ECO:0000256" key="7">
    <source>
        <dbReference type="ARBA" id="ARBA00023065"/>
    </source>
</evidence>
<keyword evidence="16" id="KW-1185">Reference proteome</keyword>
<evidence type="ECO:0000256" key="6">
    <source>
        <dbReference type="ARBA" id="ARBA00023004"/>
    </source>
</evidence>
<dbReference type="InterPro" id="IPR039426">
    <property type="entry name" value="TonB-dep_rcpt-like"/>
</dbReference>
<evidence type="ECO:0000256" key="3">
    <source>
        <dbReference type="ARBA" id="ARBA00022452"/>
    </source>
</evidence>
<keyword evidence="4" id="KW-0410">Iron transport</keyword>
<evidence type="ECO:0000256" key="12">
    <source>
        <dbReference type="SAM" id="SignalP"/>
    </source>
</evidence>
<dbReference type="Pfam" id="PF00593">
    <property type="entry name" value="TonB_dep_Rec_b-barrel"/>
    <property type="match status" value="1"/>
</dbReference>
<evidence type="ECO:0000256" key="8">
    <source>
        <dbReference type="ARBA" id="ARBA00023077"/>
    </source>
</evidence>
<keyword evidence="6" id="KW-0408">Iron</keyword>
<keyword evidence="3" id="KW-1134">Transmembrane beta strand</keyword>
<evidence type="ECO:0000256" key="1">
    <source>
        <dbReference type="ARBA" id="ARBA00004571"/>
    </source>
</evidence>
<comment type="similarity">
    <text evidence="11">Belongs to the TonB-dependent receptor family.</text>
</comment>
<evidence type="ECO:0000256" key="2">
    <source>
        <dbReference type="ARBA" id="ARBA00022448"/>
    </source>
</evidence>
<dbReference type="PANTHER" id="PTHR32552">
    <property type="entry name" value="FERRICHROME IRON RECEPTOR-RELATED"/>
    <property type="match status" value="1"/>
</dbReference>
<dbReference type="InterPro" id="IPR036942">
    <property type="entry name" value="Beta-barrel_TonB_sf"/>
</dbReference>
<proteinExistence type="inferred from homology"/>
<gene>
    <name evidence="15" type="ORF">KK488_05720</name>
</gene>
<dbReference type="EMBL" id="JAHGAW010000003">
    <property type="protein sequence ID" value="MBT2186442.1"/>
    <property type="molecule type" value="Genomic_DNA"/>
</dbReference>
<protein>
    <submittedName>
        <fullName evidence="15">TonB-dependent receptor</fullName>
    </submittedName>
</protein>
<dbReference type="PANTHER" id="PTHR32552:SF81">
    <property type="entry name" value="TONB-DEPENDENT OUTER MEMBRANE RECEPTOR"/>
    <property type="match status" value="1"/>
</dbReference>
<keyword evidence="8 11" id="KW-0798">TonB box</keyword>
<dbReference type="SUPFAM" id="SSF56935">
    <property type="entry name" value="Porins"/>
    <property type="match status" value="1"/>
</dbReference>
<keyword evidence="15" id="KW-0675">Receptor</keyword>
<dbReference type="GO" id="GO:0009279">
    <property type="term" value="C:cell outer membrane"/>
    <property type="evidence" value="ECO:0007669"/>
    <property type="project" value="UniProtKB-SubCell"/>
</dbReference>
<sequence length="857" mass="93363">MIQRSSFVGRRLLAGSCLLAFAALSQPALAQQTTAPQRDAASDNEGIQDIVVTARFVAENVQDTPIAITAATQAKLESANVSNVGELGRVIPNLRTIPGDSQSAGTPVIRLRGVVQGASSSLATPPALGIYTDDIYHGTTAGSELDFTDVERLEVNRGPQSTLSGNASIGGSIKLYTVDPKGDGSGYLEITGGSRKHMEFAGALDLGLSPTLSVRASGHFKRQDGFGNRLDFACEMDKLGTPALRGTFPYAQPDSKNRDCIIGHTGGGTMAVGQIKLRWQPTDGVDFMITARHREENMEETPEVTYGFQPSCAPGFNGQTAATCLAKGVSSPLQTLYIMTMANFGVITDSRFVPPARNGGIYDTYATNCRPNYNLTGVPQGGSAGLPASYPLGYCYKQGKDAHNTLVSARLKVDISDKVHMTAIGGYTNYSNEFTQNGDQSPLGLVISHFRNYDHQWSGELRFDGKLFDDKLQWVAGLFAVDITGAQRNSLSYSNVFQLADVYGTMKSQSAFFHLDYSITDRWRVSGGGRWSHTDNHFQTVNPQTAIPTVTDLGFAKEKRIDWLISTDYKITDDIMVYASAATGSRPPGVFTIVNTPRQYGPTGSEELIAYEAGLKSDWFDKKLRSNMAVFYTDYKKVSAGRTGTECRNQPGTTATFFDVQQGTPEAITICSQFPGAPSPITYIIGGSVPATVRGAEWEVTALPFHGLKLEYSIGTNKYISGIKTPGQTGYLYPGTNHWVWNQHGNVSYDLETSAGTFTPSVDWAWQGWQQYDPSVNSPTAAFPLGHQPEEIFVIHPYSLFNGQLAYEAPDRSWSARFTVTNLANHYYHYQVLRGTINAQTRVGEPRTWSLSVKKTF</sequence>
<evidence type="ECO:0000259" key="13">
    <source>
        <dbReference type="Pfam" id="PF00593"/>
    </source>
</evidence>
<comment type="subcellular location">
    <subcellularLocation>
        <location evidence="1">Cell outer membrane</location>
        <topology evidence="1">Multi-pass membrane protein</topology>
    </subcellularLocation>
</comment>
<evidence type="ECO:0000259" key="14">
    <source>
        <dbReference type="Pfam" id="PF07715"/>
    </source>
</evidence>
<evidence type="ECO:0000256" key="4">
    <source>
        <dbReference type="ARBA" id="ARBA00022496"/>
    </source>
</evidence>
<reference evidence="15" key="1">
    <citation type="submission" date="2021-05" db="EMBL/GenBank/DDBJ databases">
        <title>Genome of Sphingobium sp. strain.</title>
        <authorList>
            <person name="Fan R."/>
        </authorList>
    </citation>
    <scope>NUCLEOTIDE SEQUENCE</scope>
    <source>
        <strain evidence="15">H33</strain>
    </source>
</reference>
<evidence type="ECO:0000256" key="11">
    <source>
        <dbReference type="RuleBase" id="RU003357"/>
    </source>
</evidence>
<evidence type="ECO:0000313" key="16">
    <source>
        <dbReference type="Proteomes" id="UP001138757"/>
    </source>
</evidence>
<feature type="chain" id="PRO_5040799855" evidence="12">
    <location>
        <begin position="31"/>
        <end position="857"/>
    </location>
</feature>
<name>A0A9X1DAL1_9SPHN</name>
<keyword evidence="2" id="KW-0813">Transport</keyword>
<keyword evidence="9 11" id="KW-0472">Membrane</keyword>
<evidence type="ECO:0000256" key="9">
    <source>
        <dbReference type="ARBA" id="ARBA00023136"/>
    </source>
</evidence>
<dbReference type="InterPro" id="IPR000531">
    <property type="entry name" value="Beta-barrel_TonB"/>
</dbReference>
<dbReference type="Pfam" id="PF07715">
    <property type="entry name" value="Plug"/>
    <property type="match status" value="1"/>
</dbReference>
<dbReference type="Gene3D" id="2.40.170.20">
    <property type="entry name" value="TonB-dependent receptor, beta-barrel domain"/>
    <property type="match status" value="2"/>
</dbReference>
<evidence type="ECO:0000256" key="10">
    <source>
        <dbReference type="ARBA" id="ARBA00023237"/>
    </source>
</evidence>
<feature type="domain" description="TonB-dependent receptor plug" evidence="14">
    <location>
        <begin position="61"/>
        <end position="171"/>
    </location>
</feature>
<accession>A0A9X1DAL1</accession>
<dbReference type="InterPro" id="IPR012910">
    <property type="entry name" value="Plug_dom"/>
</dbReference>